<dbReference type="PANTHER" id="PTHR37984:SF5">
    <property type="entry name" value="PROTEIN NYNRIN-LIKE"/>
    <property type="match status" value="1"/>
</dbReference>
<dbReference type="InterPro" id="IPR001584">
    <property type="entry name" value="Integrase_cat-core"/>
</dbReference>
<dbReference type="SUPFAM" id="SSF53098">
    <property type="entry name" value="Ribonuclease H-like"/>
    <property type="match status" value="1"/>
</dbReference>
<evidence type="ECO:0000259" key="1">
    <source>
        <dbReference type="PROSITE" id="PS50013"/>
    </source>
</evidence>
<dbReference type="Gene3D" id="2.40.50.40">
    <property type="match status" value="1"/>
</dbReference>
<dbReference type="Gene3D" id="3.30.420.10">
    <property type="entry name" value="Ribonuclease H-like superfamily/Ribonuclease H"/>
    <property type="match status" value="1"/>
</dbReference>
<dbReference type="InterPro" id="IPR012337">
    <property type="entry name" value="RNaseH-like_sf"/>
</dbReference>
<proteinExistence type="predicted"/>
<dbReference type="Proteomes" id="UP000077755">
    <property type="component" value="Chromosome 1"/>
</dbReference>
<evidence type="ECO:0008006" key="5">
    <source>
        <dbReference type="Google" id="ProtNLM"/>
    </source>
</evidence>
<evidence type="ECO:0000313" key="3">
    <source>
        <dbReference type="EMBL" id="WOG83232.1"/>
    </source>
</evidence>
<dbReference type="EMBL" id="CP093343">
    <property type="protein sequence ID" value="WOG83232.1"/>
    <property type="molecule type" value="Genomic_DNA"/>
</dbReference>
<dbReference type="GO" id="GO:0015074">
    <property type="term" value="P:DNA integration"/>
    <property type="evidence" value="ECO:0007669"/>
    <property type="project" value="InterPro"/>
</dbReference>
<organism evidence="3 4">
    <name type="scientific">Daucus carota subsp. sativus</name>
    <name type="common">Carrot</name>
    <dbReference type="NCBI Taxonomy" id="79200"/>
    <lineage>
        <taxon>Eukaryota</taxon>
        <taxon>Viridiplantae</taxon>
        <taxon>Streptophyta</taxon>
        <taxon>Embryophyta</taxon>
        <taxon>Tracheophyta</taxon>
        <taxon>Spermatophyta</taxon>
        <taxon>Magnoliopsida</taxon>
        <taxon>eudicotyledons</taxon>
        <taxon>Gunneridae</taxon>
        <taxon>Pentapetalae</taxon>
        <taxon>asterids</taxon>
        <taxon>campanulids</taxon>
        <taxon>Apiales</taxon>
        <taxon>Apiaceae</taxon>
        <taxon>Apioideae</taxon>
        <taxon>Scandiceae</taxon>
        <taxon>Daucinae</taxon>
        <taxon>Daucus</taxon>
        <taxon>Daucus sect. Daucus</taxon>
    </lineage>
</organism>
<dbReference type="InterPro" id="IPR056924">
    <property type="entry name" value="SH3_Tf2-1"/>
</dbReference>
<dbReference type="AlphaFoldDB" id="A0AAF0W569"/>
<sequence length="349" mass="40239">MDFITGLPNSNGKEVIFVVVDRLSKYSHFMPLPHSFNAPMVAQLYLDQVFKLHGWPRSIVSDRDPIFLSQFWKALFTLHGTDFLLSSAYHPQTDGQTEVVNRCLEAYLRCMCADSPKEWCAWLPLAEWWFNTHYHSALQATPYEVVYNQPPPLHLPYLPGECAVAAVDRSMQKRELMIAKLKESLLRAQCRMKQLADKHRSDRVFQLGDWVWLKLQPYRQSSVRIRTNQKLASKYFGPFQIIECVGKVAYKLQLPDDAKIHNVFHVSQLKMFVGDSPVSVSCPDWITVSAKTAMLKPYAILDTRMVKVHNAPQIQYLVQWEGHSIPEATWEIAAEFVIKFPEFVGVHQT</sequence>
<dbReference type="InterPro" id="IPR016197">
    <property type="entry name" value="Chromo-like_dom_sf"/>
</dbReference>
<dbReference type="InterPro" id="IPR000953">
    <property type="entry name" value="Chromo/chromo_shadow_dom"/>
</dbReference>
<dbReference type="InterPro" id="IPR050951">
    <property type="entry name" value="Retrovirus_Pol_polyprotein"/>
</dbReference>
<dbReference type="InterPro" id="IPR036397">
    <property type="entry name" value="RNaseH_sf"/>
</dbReference>
<protein>
    <recommendedName>
        <fullName evidence="5">Integrase catalytic domain-containing protein</fullName>
    </recommendedName>
</protein>
<dbReference type="SUPFAM" id="SSF54160">
    <property type="entry name" value="Chromo domain-like"/>
    <property type="match status" value="1"/>
</dbReference>
<evidence type="ECO:0000259" key="2">
    <source>
        <dbReference type="PROSITE" id="PS50994"/>
    </source>
</evidence>
<reference evidence="3" key="2">
    <citation type="submission" date="2022-03" db="EMBL/GenBank/DDBJ databases">
        <title>Draft title - Genomic analysis of global carrot germplasm unveils the trajectory of domestication and the origin of high carotenoid orange carrot.</title>
        <authorList>
            <person name="Iorizzo M."/>
            <person name="Ellison S."/>
            <person name="Senalik D."/>
            <person name="Macko-Podgorni A."/>
            <person name="Grzebelus D."/>
            <person name="Bostan H."/>
            <person name="Rolling W."/>
            <person name="Curaba J."/>
            <person name="Simon P."/>
        </authorList>
    </citation>
    <scope>NUCLEOTIDE SEQUENCE</scope>
    <source>
        <tissue evidence="3">Leaf</tissue>
    </source>
</reference>
<feature type="domain" description="Chromo" evidence="1">
    <location>
        <begin position="295"/>
        <end position="349"/>
    </location>
</feature>
<keyword evidence="4" id="KW-1185">Reference proteome</keyword>
<name>A0AAF0W569_DAUCS</name>
<gene>
    <name evidence="3" type="ORF">DCAR_0102407</name>
</gene>
<dbReference type="GO" id="GO:0003676">
    <property type="term" value="F:nucleic acid binding"/>
    <property type="evidence" value="ECO:0007669"/>
    <property type="project" value="InterPro"/>
</dbReference>
<dbReference type="PROSITE" id="PS50013">
    <property type="entry name" value="CHROMO_2"/>
    <property type="match status" value="1"/>
</dbReference>
<reference evidence="3" key="1">
    <citation type="journal article" date="2016" name="Nat. Genet.">
        <title>A high-quality carrot genome assembly provides new insights into carotenoid accumulation and asterid genome evolution.</title>
        <authorList>
            <person name="Iorizzo M."/>
            <person name="Ellison S."/>
            <person name="Senalik D."/>
            <person name="Zeng P."/>
            <person name="Satapoomin P."/>
            <person name="Huang J."/>
            <person name="Bowman M."/>
            <person name="Iovene M."/>
            <person name="Sanseverino W."/>
            <person name="Cavagnaro P."/>
            <person name="Yildiz M."/>
            <person name="Macko-Podgorni A."/>
            <person name="Moranska E."/>
            <person name="Grzebelus E."/>
            <person name="Grzebelus D."/>
            <person name="Ashrafi H."/>
            <person name="Zheng Z."/>
            <person name="Cheng S."/>
            <person name="Spooner D."/>
            <person name="Van Deynze A."/>
            <person name="Simon P."/>
        </authorList>
    </citation>
    <scope>NUCLEOTIDE SEQUENCE</scope>
    <source>
        <tissue evidence="3">Leaf</tissue>
    </source>
</reference>
<feature type="domain" description="Integrase catalytic" evidence="2">
    <location>
        <begin position="1"/>
        <end position="150"/>
    </location>
</feature>
<dbReference type="PROSITE" id="PS50994">
    <property type="entry name" value="INTEGRASE"/>
    <property type="match status" value="1"/>
</dbReference>
<dbReference type="Pfam" id="PF24626">
    <property type="entry name" value="SH3_Tf2-1"/>
    <property type="match status" value="1"/>
</dbReference>
<evidence type="ECO:0000313" key="4">
    <source>
        <dbReference type="Proteomes" id="UP000077755"/>
    </source>
</evidence>
<accession>A0AAF0W569</accession>
<dbReference type="PANTHER" id="PTHR37984">
    <property type="entry name" value="PROTEIN CBG26694"/>
    <property type="match status" value="1"/>
</dbReference>